<keyword evidence="3" id="KW-1185">Reference proteome</keyword>
<evidence type="ECO:0000313" key="3">
    <source>
        <dbReference type="Proteomes" id="UP000803844"/>
    </source>
</evidence>
<feature type="compositionally biased region" description="Low complexity" evidence="1">
    <location>
        <begin position="88"/>
        <end position="98"/>
    </location>
</feature>
<proteinExistence type="predicted"/>
<name>A0A9P4XSK5_CRYP1</name>
<gene>
    <name evidence="2" type="ORF">M406DRAFT_104688</name>
</gene>
<feature type="region of interest" description="Disordered" evidence="1">
    <location>
        <begin position="88"/>
        <end position="121"/>
    </location>
</feature>
<dbReference type="EMBL" id="MU032353">
    <property type="protein sequence ID" value="KAF3760139.1"/>
    <property type="molecule type" value="Genomic_DNA"/>
</dbReference>
<accession>A0A9P4XSK5</accession>
<dbReference type="AlphaFoldDB" id="A0A9P4XSK5"/>
<protein>
    <submittedName>
        <fullName evidence="2">Uncharacterized protein</fullName>
    </submittedName>
</protein>
<feature type="non-terminal residue" evidence="2">
    <location>
        <position position="121"/>
    </location>
</feature>
<reference evidence="2" key="1">
    <citation type="journal article" date="2020" name="Phytopathology">
        <title>Genome sequence of the chestnut blight fungus Cryphonectria parasitica EP155: A fundamental resource for an archetypical invasive plant pathogen.</title>
        <authorList>
            <person name="Crouch J.A."/>
            <person name="Dawe A."/>
            <person name="Aerts A."/>
            <person name="Barry K."/>
            <person name="Churchill A.C.L."/>
            <person name="Grimwood J."/>
            <person name="Hillman B."/>
            <person name="Milgroom M.G."/>
            <person name="Pangilinan J."/>
            <person name="Smith M."/>
            <person name="Salamov A."/>
            <person name="Schmutz J."/>
            <person name="Yadav J."/>
            <person name="Grigoriev I.V."/>
            <person name="Nuss D."/>
        </authorList>
    </citation>
    <scope>NUCLEOTIDE SEQUENCE</scope>
    <source>
        <strain evidence="2">EP155</strain>
    </source>
</reference>
<sequence length="121" mass="13380">MLSPLQPQKTTYVLRYKIPGSRKMCVASKHFPVEKLAAFLSRESLFWLSRLQKAQKNKPNQKIPRDPEDWLSGSLDWRSADQPCAFPGLSGSQSLGSSRLRECRNAGVGGKGGGARLHRAG</sequence>
<organism evidence="2 3">
    <name type="scientific">Cryphonectria parasitica (strain ATCC 38755 / EP155)</name>
    <dbReference type="NCBI Taxonomy" id="660469"/>
    <lineage>
        <taxon>Eukaryota</taxon>
        <taxon>Fungi</taxon>
        <taxon>Dikarya</taxon>
        <taxon>Ascomycota</taxon>
        <taxon>Pezizomycotina</taxon>
        <taxon>Sordariomycetes</taxon>
        <taxon>Sordariomycetidae</taxon>
        <taxon>Diaporthales</taxon>
        <taxon>Cryphonectriaceae</taxon>
        <taxon>Cryphonectria-Endothia species complex</taxon>
        <taxon>Cryphonectria</taxon>
    </lineage>
</organism>
<evidence type="ECO:0000313" key="2">
    <source>
        <dbReference type="EMBL" id="KAF3760139.1"/>
    </source>
</evidence>
<dbReference type="Proteomes" id="UP000803844">
    <property type="component" value="Unassembled WGS sequence"/>
</dbReference>
<comment type="caution">
    <text evidence="2">The sequence shown here is derived from an EMBL/GenBank/DDBJ whole genome shotgun (WGS) entry which is preliminary data.</text>
</comment>
<dbReference type="GeneID" id="63832240"/>
<dbReference type="RefSeq" id="XP_040771118.1">
    <property type="nucleotide sequence ID" value="XM_040915111.1"/>
</dbReference>
<evidence type="ECO:0000256" key="1">
    <source>
        <dbReference type="SAM" id="MobiDB-lite"/>
    </source>
</evidence>